<dbReference type="STRING" id="477690.SAMN05216474_0467"/>
<accession>A0A1I6XWE5</accession>
<keyword evidence="3" id="KW-1185">Reference proteome</keyword>
<gene>
    <name evidence="2" type="ORF">SAMN05216474_0467</name>
</gene>
<protein>
    <submittedName>
        <fullName evidence="2">Uncharacterized protein</fullName>
    </submittedName>
</protein>
<evidence type="ECO:0000313" key="2">
    <source>
        <dbReference type="EMBL" id="SFT42114.1"/>
    </source>
</evidence>
<name>A0A1I6XWE5_9FLAO</name>
<organism evidence="2 3">
    <name type="scientific">Lishizhenia tianjinensis</name>
    <dbReference type="NCBI Taxonomy" id="477690"/>
    <lineage>
        <taxon>Bacteria</taxon>
        <taxon>Pseudomonadati</taxon>
        <taxon>Bacteroidota</taxon>
        <taxon>Flavobacteriia</taxon>
        <taxon>Flavobacteriales</taxon>
        <taxon>Crocinitomicaceae</taxon>
        <taxon>Lishizhenia</taxon>
    </lineage>
</organism>
<reference evidence="2 3" key="1">
    <citation type="submission" date="2016-10" db="EMBL/GenBank/DDBJ databases">
        <authorList>
            <person name="de Groot N.N."/>
        </authorList>
    </citation>
    <scope>NUCLEOTIDE SEQUENCE [LARGE SCALE GENOMIC DNA]</scope>
    <source>
        <strain evidence="2 3">CGMCC 1.7005</strain>
    </source>
</reference>
<keyword evidence="1" id="KW-0472">Membrane</keyword>
<dbReference type="EMBL" id="FPAS01000001">
    <property type="protein sequence ID" value="SFT42114.1"/>
    <property type="molecule type" value="Genomic_DNA"/>
</dbReference>
<feature type="transmembrane region" description="Helical" evidence="1">
    <location>
        <begin position="181"/>
        <end position="199"/>
    </location>
</feature>
<sequence length="200" mass="24341">MTNSYDRQEAKRRAAEKIRLKKEREERESNAFYERITSGKQWLLFKVVVVICTLMSIVFTIETFVDGPTKTLTEEDWKINRDWEWTWHQILDVEDYIFAPLMSDWFDHVENTLEITYTPIFKTGKKLSYEIKIDENTTRHHVEWRYRSIFNWFPWLQIFLLIPLFTFIFKRKSPWFVFARIISLVFVLPGTIMVVIFAMY</sequence>
<feature type="transmembrane region" description="Helical" evidence="1">
    <location>
        <begin position="43"/>
        <end position="61"/>
    </location>
</feature>
<proteinExistence type="predicted"/>
<dbReference type="RefSeq" id="WP_090245900.1">
    <property type="nucleotide sequence ID" value="NZ_FPAS01000001.1"/>
</dbReference>
<feature type="transmembrane region" description="Helical" evidence="1">
    <location>
        <begin position="152"/>
        <end position="169"/>
    </location>
</feature>
<evidence type="ECO:0000313" key="3">
    <source>
        <dbReference type="Proteomes" id="UP000236454"/>
    </source>
</evidence>
<dbReference type="AlphaFoldDB" id="A0A1I6XWE5"/>
<dbReference type="Proteomes" id="UP000236454">
    <property type="component" value="Unassembled WGS sequence"/>
</dbReference>
<evidence type="ECO:0000256" key="1">
    <source>
        <dbReference type="SAM" id="Phobius"/>
    </source>
</evidence>
<keyword evidence="1" id="KW-1133">Transmembrane helix</keyword>
<keyword evidence="1" id="KW-0812">Transmembrane</keyword>
<dbReference type="OrthoDB" id="1467668at2"/>